<reference evidence="1 2" key="1">
    <citation type="submission" date="2017-03" db="EMBL/GenBank/DDBJ databases">
        <authorList>
            <person name="Afonso C.L."/>
            <person name="Miller P.J."/>
            <person name="Scott M.A."/>
            <person name="Spackman E."/>
            <person name="Goraichik I."/>
            <person name="Dimitrov K.M."/>
            <person name="Suarez D.L."/>
            <person name="Swayne D.E."/>
        </authorList>
    </citation>
    <scope>NUCLEOTIDE SEQUENCE [LARGE SCALE GENOMIC DNA]</scope>
    <source>
        <strain evidence="1 2">CECT 8625</strain>
    </source>
</reference>
<dbReference type="PANTHER" id="PTHR30050:SF5">
    <property type="entry name" value="DNAA REGULATORY INACTIVATOR HDA"/>
    <property type="match status" value="1"/>
</dbReference>
<protein>
    <submittedName>
        <fullName evidence="1">DnaA regulatory inactivator Hda</fullName>
    </submittedName>
</protein>
<name>A0A1X6YU93_9RHOB</name>
<dbReference type="Gene3D" id="3.40.50.300">
    <property type="entry name" value="P-loop containing nucleotide triphosphate hydrolases"/>
    <property type="match status" value="2"/>
</dbReference>
<dbReference type="EMBL" id="FWFK01000002">
    <property type="protein sequence ID" value="SLN30982.1"/>
    <property type="molecule type" value="Genomic_DNA"/>
</dbReference>
<dbReference type="OrthoDB" id="7390113at2"/>
<dbReference type="AlphaFoldDB" id="A0A1X6YU93"/>
<dbReference type="SUPFAM" id="SSF52540">
    <property type="entry name" value="P-loop containing nucleoside triphosphate hydrolases"/>
    <property type="match status" value="1"/>
</dbReference>
<dbReference type="GO" id="GO:0003688">
    <property type="term" value="F:DNA replication origin binding"/>
    <property type="evidence" value="ECO:0007669"/>
    <property type="project" value="TreeGrafter"/>
</dbReference>
<evidence type="ECO:0000313" key="2">
    <source>
        <dbReference type="Proteomes" id="UP000193570"/>
    </source>
</evidence>
<proteinExistence type="predicted"/>
<evidence type="ECO:0000313" key="1">
    <source>
        <dbReference type="EMBL" id="SLN30982.1"/>
    </source>
</evidence>
<dbReference type="GO" id="GO:0006270">
    <property type="term" value="P:DNA replication initiation"/>
    <property type="evidence" value="ECO:0007669"/>
    <property type="project" value="TreeGrafter"/>
</dbReference>
<sequence length="236" mass="25351">MTPLERDLRQVVIDLPVRVALGREDFYVTEANALAVAQIDGWRHWPGSKFALTGPRGSGKTHLANVWQADSGARIIAAADLPSADVPALAAGPVCVEDIGGIAGDRTAEAALFHLHNLVLSEGHALLMTAPAPPAQLGLALPDLASRLMGTQFARLALPDDALLGAILLKLFADRQIRPGPTVVPYLVPRMRRSFSFAQRLVDEIDRTALATHREVTRALAQACLSRLEQEVPTDV</sequence>
<organism evidence="1 2">
    <name type="scientific">Roseivivax jejudonensis</name>
    <dbReference type="NCBI Taxonomy" id="1529041"/>
    <lineage>
        <taxon>Bacteria</taxon>
        <taxon>Pseudomonadati</taxon>
        <taxon>Pseudomonadota</taxon>
        <taxon>Alphaproteobacteria</taxon>
        <taxon>Rhodobacterales</taxon>
        <taxon>Roseobacteraceae</taxon>
        <taxon>Roseivivax</taxon>
    </lineage>
</organism>
<dbReference type="RefSeq" id="WP_085791135.1">
    <property type="nucleotide sequence ID" value="NZ_FWFK01000002.1"/>
</dbReference>
<keyword evidence="2" id="KW-1185">Reference proteome</keyword>
<dbReference type="Proteomes" id="UP000193570">
    <property type="component" value="Unassembled WGS sequence"/>
</dbReference>
<accession>A0A1X6YU93</accession>
<dbReference type="InterPro" id="IPR027417">
    <property type="entry name" value="P-loop_NTPase"/>
</dbReference>
<dbReference type="GO" id="GO:0005886">
    <property type="term" value="C:plasma membrane"/>
    <property type="evidence" value="ECO:0007669"/>
    <property type="project" value="TreeGrafter"/>
</dbReference>
<dbReference type="PANTHER" id="PTHR30050">
    <property type="entry name" value="CHROMOSOMAL REPLICATION INITIATOR PROTEIN DNAA"/>
    <property type="match status" value="1"/>
</dbReference>
<dbReference type="Gene3D" id="1.10.8.60">
    <property type="match status" value="1"/>
</dbReference>
<gene>
    <name evidence="1" type="primary">hda</name>
    <name evidence="1" type="ORF">ROJ8625_01400</name>
</gene>